<dbReference type="Gramene" id="TRITD1Av1G179380.3">
    <property type="protein sequence ID" value="TRITD1Av1G179380.3"/>
    <property type="gene ID" value="TRITD1Av1G179380"/>
</dbReference>
<dbReference type="Proteomes" id="UP000324705">
    <property type="component" value="Chromosome 1A"/>
</dbReference>
<reference evidence="2 3" key="1">
    <citation type="submission" date="2017-09" db="EMBL/GenBank/DDBJ databases">
        <authorList>
            <consortium name="International Durum Wheat Genome Sequencing Consortium (IDWGSC)"/>
            <person name="Milanesi L."/>
        </authorList>
    </citation>
    <scope>NUCLEOTIDE SEQUENCE [LARGE SCALE GENOMIC DNA]</scope>
    <source>
        <strain evidence="3">cv. Svevo</strain>
    </source>
</reference>
<proteinExistence type="predicted"/>
<name>A0A9R0V0R1_TRITD</name>
<dbReference type="PANTHER" id="PTHR33086:SF92">
    <property type="entry name" value="DUF1618 DOMAIN-CONTAINING PROTEIN"/>
    <property type="match status" value="1"/>
</dbReference>
<evidence type="ECO:0000259" key="1">
    <source>
        <dbReference type="Pfam" id="PF24750"/>
    </source>
</evidence>
<keyword evidence="3" id="KW-1185">Reference proteome</keyword>
<organism evidence="2 3">
    <name type="scientific">Triticum turgidum subsp. durum</name>
    <name type="common">Durum wheat</name>
    <name type="synonym">Triticum durum</name>
    <dbReference type="NCBI Taxonomy" id="4567"/>
    <lineage>
        <taxon>Eukaryota</taxon>
        <taxon>Viridiplantae</taxon>
        <taxon>Streptophyta</taxon>
        <taxon>Embryophyta</taxon>
        <taxon>Tracheophyta</taxon>
        <taxon>Spermatophyta</taxon>
        <taxon>Magnoliopsida</taxon>
        <taxon>Liliopsida</taxon>
        <taxon>Poales</taxon>
        <taxon>Poaceae</taxon>
        <taxon>BOP clade</taxon>
        <taxon>Pooideae</taxon>
        <taxon>Triticodae</taxon>
        <taxon>Triticeae</taxon>
        <taxon>Triticinae</taxon>
        <taxon>Triticum</taxon>
    </lineage>
</organism>
<accession>A0A9R0V0R1</accession>
<evidence type="ECO:0000313" key="2">
    <source>
        <dbReference type="EMBL" id="VAH08333.1"/>
    </source>
</evidence>
<evidence type="ECO:0000313" key="3">
    <source>
        <dbReference type="Proteomes" id="UP000324705"/>
    </source>
</evidence>
<dbReference type="InterPro" id="IPR056592">
    <property type="entry name" value="Beta-prop_At3g26010-like"/>
</dbReference>
<dbReference type="AlphaFoldDB" id="A0A9R0V0R1"/>
<dbReference type="EMBL" id="LT934111">
    <property type="protein sequence ID" value="VAH08333.1"/>
    <property type="molecule type" value="Genomic_DNA"/>
</dbReference>
<gene>
    <name evidence="2" type="ORF">TRITD_1Av1G179380</name>
</gene>
<dbReference type="Pfam" id="PF24750">
    <property type="entry name" value="b-prop_At3g26010-like"/>
    <property type="match status" value="1"/>
</dbReference>
<feature type="domain" description="F-box protein At3g26010-like beta-propeller" evidence="1">
    <location>
        <begin position="51"/>
        <end position="265"/>
    </location>
</feature>
<sequence length="321" mass="36182">MDLAAVSIQAASCDGLLLLDFAGTLRGDRDYGDSLPAVAAFAAAYEPGVRRFVCNPLSGELFRLPLPNMDAEKITMPFGLLTQSDASHGPPDRFVVAQLCLRERDGQRVVRRFLSETGEWDEPPLFVPAEAPGWRAMPLHEVVAFGDRLWWLEPYFGVFSVDPFSDRPEHGFVALPRPLPNFDMEVQPELYRLLGVSEGKLRYVELTIKEPFMLYSFSLDDEGSSWKLTHEMRMHLVLPDKSTPRLDQLPWISAIDPFNANILYFQHGEIISALDLAEGERIGRSAFPRDIKSLYHGFVPLVLPPWLPSAGIYMCSFDMHV</sequence>
<dbReference type="PANTHER" id="PTHR33086">
    <property type="entry name" value="OS05G0468200 PROTEIN-RELATED"/>
    <property type="match status" value="1"/>
</dbReference>
<protein>
    <recommendedName>
        <fullName evidence="1">F-box protein At3g26010-like beta-propeller domain-containing protein</fullName>
    </recommendedName>
</protein>